<comment type="function">
    <text evidence="5">Involved in the regulation of telomere length, clustering and has a specific role in telomere position effect (TPE).</text>
</comment>
<dbReference type="PANTHER" id="PTHR16466:SF6">
    <property type="entry name" value="TELOMERIC REPEAT-BINDING FACTOR 2-INTERACTING PROTEIN 1"/>
    <property type="match status" value="1"/>
</dbReference>
<accession>A0A0W4ZQW3</accession>
<comment type="subunit">
    <text evidence="5">Homodimer.</text>
</comment>
<dbReference type="PANTHER" id="PTHR16466">
    <property type="entry name" value="TELOMERE REPEAT-BINDING FACTOR 2-INTERACTING PROTEIN 1"/>
    <property type="match status" value="1"/>
</dbReference>
<dbReference type="GeneID" id="28935305"/>
<dbReference type="AlphaFoldDB" id="A0A0W4ZQW3"/>
<keyword evidence="4 5" id="KW-0539">Nucleus</keyword>
<dbReference type="InterPro" id="IPR038104">
    <property type="entry name" value="Rap1_C_sf"/>
</dbReference>
<dbReference type="InterPro" id="IPR001357">
    <property type="entry name" value="BRCT_dom"/>
</dbReference>
<evidence type="ECO:0000259" key="6">
    <source>
        <dbReference type="PROSITE" id="PS50172"/>
    </source>
</evidence>
<dbReference type="InterPro" id="IPR036420">
    <property type="entry name" value="BRCT_dom_sf"/>
</dbReference>
<dbReference type="InterPro" id="IPR021661">
    <property type="entry name" value="Rap1_C"/>
</dbReference>
<evidence type="ECO:0000313" key="8">
    <source>
        <dbReference type="Proteomes" id="UP000054454"/>
    </source>
</evidence>
<keyword evidence="5" id="KW-0779">Telomere</keyword>
<protein>
    <recommendedName>
        <fullName evidence="5">DNA-binding protein RAP1</fullName>
    </recommendedName>
</protein>
<proteinExistence type="inferred from homology"/>
<dbReference type="GO" id="GO:0070187">
    <property type="term" value="C:shelterin complex"/>
    <property type="evidence" value="ECO:0007669"/>
    <property type="project" value="TreeGrafter"/>
</dbReference>
<dbReference type="Gene3D" id="1.10.10.2170">
    <property type="match status" value="1"/>
</dbReference>
<dbReference type="RefSeq" id="XP_018227372.1">
    <property type="nucleotide sequence ID" value="XM_018369103.1"/>
</dbReference>
<reference evidence="8" key="1">
    <citation type="journal article" date="2016" name="Nat. Commun.">
        <title>Genome analysis of three Pneumocystis species reveals adaptation mechanisms to life exclusively in mammalian hosts.</title>
        <authorList>
            <person name="Ma L."/>
            <person name="Chen Z."/>
            <person name="Huang D.W."/>
            <person name="Kutty G."/>
            <person name="Ishihara M."/>
            <person name="Wang H."/>
            <person name="Abouelleil A."/>
            <person name="Bishop L."/>
            <person name="Davey E."/>
            <person name="Deng R."/>
            <person name="Deng X."/>
            <person name="Fan L."/>
            <person name="Fantoni G."/>
            <person name="Fitzgerald M."/>
            <person name="Gogineni E."/>
            <person name="Goldberg J.M."/>
            <person name="Handley G."/>
            <person name="Hu X."/>
            <person name="Huber C."/>
            <person name="Jiao X."/>
            <person name="Jones K."/>
            <person name="Levin J.Z."/>
            <person name="Liu Y."/>
            <person name="Macdonald P."/>
            <person name="Melnikov A."/>
            <person name="Raley C."/>
            <person name="Sassi M."/>
            <person name="Sherman B.T."/>
            <person name="Song X."/>
            <person name="Sykes S."/>
            <person name="Tran B."/>
            <person name="Walsh L."/>
            <person name="Xia Y."/>
            <person name="Yang J."/>
            <person name="Young S."/>
            <person name="Zeng Q."/>
            <person name="Zheng X."/>
            <person name="Stephens R."/>
            <person name="Nusbaum C."/>
            <person name="Birren B.W."/>
            <person name="Azadi P."/>
            <person name="Lempicki R.A."/>
            <person name="Cuomo C.A."/>
            <person name="Kovacs J.A."/>
        </authorList>
    </citation>
    <scope>NUCLEOTIDE SEQUENCE [LARGE SCALE GENOMIC DNA]</scope>
    <source>
        <strain evidence="8">B80</strain>
    </source>
</reference>
<dbReference type="InterPro" id="IPR039595">
    <property type="entry name" value="TE2IP/Rap1"/>
</dbReference>
<dbReference type="SUPFAM" id="SSF52113">
    <property type="entry name" value="BRCT domain"/>
    <property type="match status" value="1"/>
</dbReference>
<organism evidence="7 8">
    <name type="scientific">Pneumocystis carinii (strain B80)</name>
    <name type="common">Rat pneumocystis pneumonia agent</name>
    <name type="synonym">Pneumocystis carinii f. sp. carinii</name>
    <dbReference type="NCBI Taxonomy" id="1408658"/>
    <lineage>
        <taxon>Eukaryota</taxon>
        <taxon>Fungi</taxon>
        <taxon>Dikarya</taxon>
        <taxon>Ascomycota</taxon>
        <taxon>Taphrinomycotina</taxon>
        <taxon>Pneumocystomycetes</taxon>
        <taxon>Pneumocystaceae</taxon>
        <taxon>Pneumocystis</taxon>
    </lineage>
</organism>
<dbReference type="GO" id="GO:0042162">
    <property type="term" value="F:telomeric DNA binding"/>
    <property type="evidence" value="ECO:0007669"/>
    <property type="project" value="TreeGrafter"/>
</dbReference>
<dbReference type="OrthoDB" id="435460at2759"/>
<evidence type="ECO:0000256" key="5">
    <source>
        <dbReference type="RuleBase" id="RU367107"/>
    </source>
</evidence>
<dbReference type="Gene3D" id="3.40.50.10190">
    <property type="entry name" value="BRCT domain"/>
    <property type="match status" value="1"/>
</dbReference>
<sequence length="661" mass="77430">MLDIFKNPDGTDMKFFLTHTIVEKTSLKNSIEEHGGITSIIKDERNKDLIILGDPLKDYGTPNIVSYNFILDSINRGKLLNIKEYYVNLSNEMFMSNEKKKKYRNFTKNENILIDITRCLQIFNDSIEIDDKMSKKYEKHLFYSLDDYQFVFEPNFEPVLLDKLGFNSNPTLSRYIKQGFFKNACILMNFPKKSNLLYKDELIYKKLDNLYLHQNYISLKNPYTNILLSLSGTDYNFNYNLKNRNILNNISFNKSKNYIYDINKESFKPIDKLSFFRSNPLIQKSNGYNIIYNFDDRIKKSYEIFQIQSYTPIEIILNNIESISEYTLSRVDLEKTSFSNTDIHFNLKDISKIKCHDSIDNSLFFSNTLVNKRTGSPEIYVPSKRRKLLREYTCNNSENDELILDKNTILNEIKQEDLNIQQLKDLEEINKQEYSVSVSTDEIRSVSTNTIVSNKCFQNQNNNYLQMTDPFLSLEKSILDSNKENEEKISPSSYVMSDDNLSIHNQKIHQISKCNNQESSPKSPILNNNIDQTESQNDLDLNNQNTDFYNRNLNDHNSMSIEMTHVLRKAADWYIMNMKKYNITQQDVTLALYRTSGIKKLAVIVMDAISKNLPLPNIKGVWTEEDDIIVYCGDPKELKQLNKKHGGKLHNRIKFLQDYLN</sequence>
<evidence type="ECO:0000313" key="7">
    <source>
        <dbReference type="EMBL" id="KTW30776.1"/>
    </source>
</evidence>
<dbReference type="Pfam" id="PF16589">
    <property type="entry name" value="BRCT_2"/>
    <property type="match status" value="1"/>
</dbReference>
<keyword evidence="1" id="KW-0805">Transcription regulation</keyword>
<dbReference type="GO" id="GO:0010833">
    <property type="term" value="P:telomere maintenance via telomere lengthening"/>
    <property type="evidence" value="ECO:0007669"/>
    <property type="project" value="UniProtKB-UniRule"/>
</dbReference>
<comment type="caution">
    <text evidence="7">The sequence shown here is derived from an EMBL/GenBank/DDBJ whole genome shotgun (WGS) entry which is preliminary data.</text>
</comment>
<dbReference type="VEuPathDB" id="FungiDB:T552_00488"/>
<keyword evidence="5" id="KW-0158">Chromosome</keyword>
<name>A0A0W4ZQW3_PNEC8</name>
<evidence type="ECO:0000256" key="3">
    <source>
        <dbReference type="ARBA" id="ARBA00023163"/>
    </source>
</evidence>
<dbReference type="PROSITE" id="PS50172">
    <property type="entry name" value="BRCT"/>
    <property type="match status" value="1"/>
</dbReference>
<keyword evidence="8" id="KW-1185">Reference proteome</keyword>
<dbReference type="GO" id="GO:0031848">
    <property type="term" value="P:protection from non-homologous end joining at telomere"/>
    <property type="evidence" value="ECO:0007669"/>
    <property type="project" value="TreeGrafter"/>
</dbReference>
<keyword evidence="2" id="KW-0010">Activator</keyword>
<feature type="domain" description="BRCT" evidence="6">
    <location>
        <begin position="11"/>
        <end position="87"/>
    </location>
</feature>
<evidence type="ECO:0000256" key="2">
    <source>
        <dbReference type="ARBA" id="ARBA00023159"/>
    </source>
</evidence>
<comment type="subcellular location">
    <subcellularLocation>
        <location evidence="5">Nucleus</location>
    </subcellularLocation>
    <subcellularLocation>
        <location evidence="5">Chromosome</location>
        <location evidence="5">Telomere</location>
    </subcellularLocation>
</comment>
<keyword evidence="3" id="KW-0804">Transcription</keyword>
<dbReference type="EMBL" id="LFVZ01000002">
    <property type="protein sequence ID" value="KTW30776.1"/>
    <property type="molecule type" value="Genomic_DNA"/>
</dbReference>
<dbReference type="Proteomes" id="UP000054454">
    <property type="component" value="Unassembled WGS sequence"/>
</dbReference>
<evidence type="ECO:0000256" key="1">
    <source>
        <dbReference type="ARBA" id="ARBA00023015"/>
    </source>
</evidence>
<gene>
    <name evidence="7" type="ORF">T552_00488</name>
</gene>
<comment type="similarity">
    <text evidence="5">Belongs to the RAP1 family.</text>
</comment>
<evidence type="ECO:0000256" key="4">
    <source>
        <dbReference type="ARBA" id="ARBA00023242"/>
    </source>
</evidence>
<dbReference type="Pfam" id="PF11626">
    <property type="entry name" value="Rap1_C"/>
    <property type="match status" value="1"/>
</dbReference>